<dbReference type="PANTHER" id="PTHR31589:SF110">
    <property type="entry name" value="PROTEIN, PUTATIVE (DUF239)-RELATED"/>
    <property type="match status" value="1"/>
</dbReference>
<dbReference type="Pfam" id="PF03080">
    <property type="entry name" value="Neprosin"/>
    <property type="match status" value="1"/>
</dbReference>
<evidence type="ECO:0000259" key="1">
    <source>
        <dbReference type="PROSITE" id="PS52045"/>
    </source>
</evidence>
<dbReference type="AlphaFoldDB" id="A0A843XT76"/>
<name>A0A843XT76_COLES</name>
<dbReference type="InterPro" id="IPR004314">
    <property type="entry name" value="Neprosin"/>
</dbReference>
<dbReference type="PROSITE" id="PS52045">
    <property type="entry name" value="NEPROSIN_PEP_CD"/>
    <property type="match status" value="1"/>
</dbReference>
<dbReference type="PANTHER" id="PTHR31589">
    <property type="entry name" value="PROTEIN, PUTATIVE (DUF239)-RELATED-RELATED"/>
    <property type="match status" value="1"/>
</dbReference>
<dbReference type="EMBL" id="NMUH01012484">
    <property type="protein sequence ID" value="MQM22250.1"/>
    <property type="molecule type" value="Genomic_DNA"/>
</dbReference>
<dbReference type="Proteomes" id="UP000652761">
    <property type="component" value="Unassembled WGS sequence"/>
</dbReference>
<sequence length="154" mass="17633">MAWDHVCTRRKGLGERSRMFGRQILTPPLRDGRDIRRPDNDPLEVEIEEAFPRDKMTKNWWLRLQGVDMGYWPKELFPFLLEGADIVAVGGEILYQGGGAHTSTQMGSGHFAEEGFKKSSFIKNIQVLDSSYVYKNPRTIAPVVDAERCYDLQI</sequence>
<keyword evidence="3" id="KW-1185">Reference proteome</keyword>
<dbReference type="InterPro" id="IPR053168">
    <property type="entry name" value="Glutamic_endopeptidase"/>
</dbReference>
<reference evidence="2" key="1">
    <citation type="submission" date="2017-07" db="EMBL/GenBank/DDBJ databases">
        <title>Taro Niue Genome Assembly and Annotation.</title>
        <authorList>
            <person name="Atibalentja N."/>
            <person name="Keating K."/>
            <person name="Fields C.J."/>
        </authorList>
    </citation>
    <scope>NUCLEOTIDE SEQUENCE</scope>
    <source>
        <strain evidence="2">Niue_2</strain>
        <tissue evidence="2">Leaf</tissue>
    </source>
</reference>
<comment type="caution">
    <text evidence="2">The sequence shown here is derived from an EMBL/GenBank/DDBJ whole genome shotgun (WGS) entry which is preliminary data.</text>
</comment>
<evidence type="ECO:0000313" key="3">
    <source>
        <dbReference type="Proteomes" id="UP000652761"/>
    </source>
</evidence>
<accession>A0A843XT76</accession>
<evidence type="ECO:0000313" key="2">
    <source>
        <dbReference type="EMBL" id="MQM22250.1"/>
    </source>
</evidence>
<gene>
    <name evidence="2" type="ORF">Taro_055300</name>
</gene>
<feature type="domain" description="Neprosin PEP catalytic" evidence="1">
    <location>
        <begin position="1"/>
        <end position="154"/>
    </location>
</feature>
<protein>
    <recommendedName>
        <fullName evidence="1">Neprosin PEP catalytic domain-containing protein</fullName>
    </recommendedName>
</protein>
<proteinExistence type="predicted"/>
<dbReference type="OrthoDB" id="635613at2759"/>
<organism evidence="2 3">
    <name type="scientific">Colocasia esculenta</name>
    <name type="common">Wild taro</name>
    <name type="synonym">Arum esculentum</name>
    <dbReference type="NCBI Taxonomy" id="4460"/>
    <lineage>
        <taxon>Eukaryota</taxon>
        <taxon>Viridiplantae</taxon>
        <taxon>Streptophyta</taxon>
        <taxon>Embryophyta</taxon>
        <taxon>Tracheophyta</taxon>
        <taxon>Spermatophyta</taxon>
        <taxon>Magnoliopsida</taxon>
        <taxon>Liliopsida</taxon>
        <taxon>Araceae</taxon>
        <taxon>Aroideae</taxon>
        <taxon>Colocasieae</taxon>
        <taxon>Colocasia</taxon>
    </lineage>
</organism>
<feature type="non-terminal residue" evidence="2">
    <location>
        <position position="154"/>
    </location>
</feature>